<accession>A0A7T1TC71</accession>
<gene>
    <name evidence="2" type="ORF">G4Z16_00840</name>
</gene>
<dbReference type="KEGG" id="sbat:G4Z16_00840"/>
<sequence length="179" mass="19039">MRKPTTAVTTALLAASLAGASLAGASPASAAEAAGYHCKTSSKSIDDPGYSGPWADNWDITVKLCAKRSGSHVRTVAKVAWDGPVYAKGTRVFDGANVRLQAKKSKAGNDPVIKGKTFRGIKSRLNHSDSNGNHNGRYDTGRVTAVIKGKARADGKLRLNWNNDGRGYRTYFYAASPRV</sequence>
<proteinExistence type="predicted"/>
<feature type="chain" id="PRO_5032531965" evidence="1">
    <location>
        <begin position="31"/>
        <end position="179"/>
    </location>
</feature>
<keyword evidence="1" id="KW-0732">Signal</keyword>
<dbReference type="Proteomes" id="UP000595046">
    <property type="component" value="Chromosome"/>
</dbReference>
<evidence type="ECO:0000313" key="2">
    <source>
        <dbReference type="EMBL" id="QPP10308.1"/>
    </source>
</evidence>
<dbReference type="EMBL" id="CP048882">
    <property type="protein sequence ID" value="QPP10308.1"/>
    <property type="molecule type" value="Genomic_DNA"/>
</dbReference>
<evidence type="ECO:0000256" key="1">
    <source>
        <dbReference type="SAM" id="SignalP"/>
    </source>
</evidence>
<evidence type="ECO:0000313" key="3">
    <source>
        <dbReference type="Proteomes" id="UP000595046"/>
    </source>
</evidence>
<feature type="signal peptide" evidence="1">
    <location>
        <begin position="1"/>
        <end position="30"/>
    </location>
</feature>
<name>A0A7T1TC71_9ACTN</name>
<reference evidence="3" key="1">
    <citation type="submission" date="2020-02" db="EMBL/GenBank/DDBJ databases">
        <title>Streptomyces sp. ASO4wet.</title>
        <authorList>
            <person name="Risdian C."/>
            <person name="Landwehr W."/>
            <person name="Schupp P."/>
            <person name="Wink J."/>
        </authorList>
    </citation>
    <scope>NUCLEOTIDE SEQUENCE [LARGE SCALE GENOMIC DNA]</scope>
    <source>
        <strain evidence="3">ASO4wet</strain>
    </source>
</reference>
<dbReference type="AlphaFoldDB" id="A0A7T1TC71"/>
<protein>
    <submittedName>
        <fullName evidence="2">Uncharacterized protein</fullName>
    </submittedName>
</protein>
<keyword evidence="3" id="KW-1185">Reference proteome</keyword>
<organism evidence="2 3">
    <name type="scientific">Streptomyces bathyalis</name>
    <dbReference type="NCBI Taxonomy" id="2710756"/>
    <lineage>
        <taxon>Bacteria</taxon>
        <taxon>Bacillati</taxon>
        <taxon>Actinomycetota</taxon>
        <taxon>Actinomycetes</taxon>
        <taxon>Kitasatosporales</taxon>
        <taxon>Streptomycetaceae</taxon>
        <taxon>Streptomyces</taxon>
    </lineage>
</organism>